<reference evidence="1" key="1">
    <citation type="submission" date="2018-05" db="EMBL/GenBank/DDBJ databases">
        <authorList>
            <person name="Lanie J.A."/>
            <person name="Ng W.-L."/>
            <person name="Kazmierczak K.M."/>
            <person name="Andrzejewski T.M."/>
            <person name="Davidsen T.M."/>
            <person name="Wayne K.J."/>
            <person name="Tettelin H."/>
            <person name="Glass J.I."/>
            <person name="Rusch D."/>
            <person name="Podicherti R."/>
            <person name="Tsui H.-C.T."/>
            <person name="Winkler M.E."/>
        </authorList>
    </citation>
    <scope>NUCLEOTIDE SEQUENCE</scope>
</reference>
<accession>A0A382HN67</accession>
<gene>
    <name evidence="1" type="ORF">METZ01_LOCUS241503</name>
</gene>
<feature type="non-terminal residue" evidence="1">
    <location>
        <position position="156"/>
    </location>
</feature>
<sequence length="156" mass="16981">MSFPVHPLKLLKTYPGVVVPDNLMKGFASVGEGHRANLAEANAVTETGAGEFKVFAVKVDLESRATDSSSAEARGYHRTQLFTADHWCELAINDDALGPTGNVSLNDVNPIKLSAHAGTVVEVECVPKFINRDIKLPLTMRILSWVEHGEQIRGCR</sequence>
<dbReference type="EMBL" id="UINC01062231">
    <property type="protein sequence ID" value="SVB88649.1"/>
    <property type="molecule type" value="Genomic_DNA"/>
</dbReference>
<name>A0A382HN67_9ZZZZ</name>
<proteinExistence type="predicted"/>
<dbReference type="AlphaFoldDB" id="A0A382HN67"/>
<organism evidence="1">
    <name type="scientific">marine metagenome</name>
    <dbReference type="NCBI Taxonomy" id="408172"/>
    <lineage>
        <taxon>unclassified sequences</taxon>
        <taxon>metagenomes</taxon>
        <taxon>ecological metagenomes</taxon>
    </lineage>
</organism>
<evidence type="ECO:0000313" key="1">
    <source>
        <dbReference type="EMBL" id="SVB88649.1"/>
    </source>
</evidence>
<protein>
    <submittedName>
        <fullName evidence="1">Uncharacterized protein</fullName>
    </submittedName>
</protein>